<dbReference type="Gene3D" id="2.40.260.10">
    <property type="entry name" value="Sortase"/>
    <property type="match status" value="1"/>
</dbReference>
<feature type="compositionally biased region" description="Basic and acidic residues" evidence="2">
    <location>
        <begin position="9"/>
        <end position="22"/>
    </location>
</feature>
<dbReference type="SUPFAM" id="SSF63817">
    <property type="entry name" value="Sortase"/>
    <property type="match status" value="1"/>
</dbReference>
<sequence length="242" mass="24780">MGGDFGGARGRDRQPRPADGDRPGSGARPGRAAGRTFRTPTARHGGLVALAACVGIWLVTSGSREPVGPPLPSPAESLTAAGVVGPGIAPLPGSPPARIRIPSIRVDAPLTGLGLDARGSLEVPPPDRRDLAGWYRDGTTPGATGTAVIAGHVDDAAGPGVFYHLGALRRGAAIEIPRADGRTAVFTVHAVEVYDAKAFPDTRVYGPSARAELRVITCGGGFSPRTGYRGNVVVFAHLTGTY</sequence>
<dbReference type="Proteomes" id="UP000324101">
    <property type="component" value="Chromosome"/>
</dbReference>
<keyword evidence="1" id="KW-0378">Hydrolase</keyword>
<dbReference type="InterPro" id="IPR023365">
    <property type="entry name" value="Sortase_dom-sf"/>
</dbReference>
<dbReference type="OrthoDB" id="525039at2"/>
<dbReference type="CDD" id="cd05829">
    <property type="entry name" value="Sortase_F"/>
    <property type="match status" value="1"/>
</dbReference>
<dbReference type="InterPro" id="IPR005754">
    <property type="entry name" value="Sortase"/>
</dbReference>
<dbReference type="EMBL" id="CP029189">
    <property type="protein sequence ID" value="QES54599.1"/>
    <property type="molecule type" value="Genomic_DNA"/>
</dbReference>
<accession>A0A5P2DP87</accession>
<evidence type="ECO:0000256" key="2">
    <source>
        <dbReference type="SAM" id="MobiDB-lite"/>
    </source>
</evidence>
<dbReference type="GO" id="GO:0016787">
    <property type="term" value="F:hydrolase activity"/>
    <property type="evidence" value="ECO:0007669"/>
    <property type="project" value="UniProtKB-KW"/>
</dbReference>
<name>A0A5P2DP87_STRVZ</name>
<dbReference type="InterPro" id="IPR042001">
    <property type="entry name" value="Sortase_F"/>
</dbReference>
<feature type="region of interest" description="Disordered" evidence="2">
    <location>
        <begin position="1"/>
        <end position="40"/>
    </location>
</feature>
<feature type="compositionally biased region" description="Low complexity" evidence="2">
    <location>
        <begin position="24"/>
        <end position="35"/>
    </location>
</feature>
<gene>
    <name evidence="3" type="ORF">DEJ51_10465</name>
</gene>
<dbReference type="RefSeq" id="WP_150257350.1">
    <property type="nucleotide sequence ID" value="NZ_CP029189.1"/>
</dbReference>
<dbReference type="Pfam" id="PF04203">
    <property type="entry name" value="Sortase"/>
    <property type="match status" value="1"/>
</dbReference>
<protein>
    <submittedName>
        <fullName evidence="3">Class F sortase</fullName>
    </submittedName>
</protein>
<evidence type="ECO:0000313" key="4">
    <source>
        <dbReference type="Proteomes" id="UP000324101"/>
    </source>
</evidence>
<proteinExistence type="predicted"/>
<evidence type="ECO:0000313" key="3">
    <source>
        <dbReference type="EMBL" id="QES54599.1"/>
    </source>
</evidence>
<evidence type="ECO:0000256" key="1">
    <source>
        <dbReference type="ARBA" id="ARBA00022801"/>
    </source>
</evidence>
<reference evidence="3 4" key="1">
    <citation type="submission" date="2018-05" db="EMBL/GenBank/DDBJ databases">
        <title>Streptomyces venezuelae.</title>
        <authorList>
            <person name="Kim W."/>
            <person name="Lee N."/>
            <person name="Cho B.-K."/>
        </authorList>
    </citation>
    <scope>NUCLEOTIDE SEQUENCE [LARGE SCALE GENOMIC DNA]</scope>
    <source>
        <strain evidence="3 4">ATCC 21018</strain>
    </source>
</reference>
<dbReference type="NCBIfam" id="NF033748">
    <property type="entry name" value="class_F_sortase"/>
    <property type="match status" value="1"/>
</dbReference>
<dbReference type="AlphaFoldDB" id="A0A5P2DP87"/>
<organism evidence="3 4">
    <name type="scientific">Streptomyces venezuelae</name>
    <dbReference type="NCBI Taxonomy" id="54571"/>
    <lineage>
        <taxon>Bacteria</taxon>
        <taxon>Bacillati</taxon>
        <taxon>Actinomycetota</taxon>
        <taxon>Actinomycetes</taxon>
        <taxon>Kitasatosporales</taxon>
        <taxon>Streptomycetaceae</taxon>
        <taxon>Streptomyces</taxon>
    </lineage>
</organism>